<evidence type="ECO:0000256" key="6">
    <source>
        <dbReference type="ARBA" id="ARBA00022825"/>
    </source>
</evidence>
<organism evidence="17 18">
    <name type="scientific">Herbiconiux daphne</name>
    <dbReference type="NCBI Taxonomy" id="2970914"/>
    <lineage>
        <taxon>Bacteria</taxon>
        <taxon>Bacillati</taxon>
        <taxon>Actinomycetota</taxon>
        <taxon>Actinomycetes</taxon>
        <taxon>Micrococcales</taxon>
        <taxon>Microbacteriaceae</taxon>
        <taxon>Herbiconiux</taxon>
    </lineage>
</organism>
<protein>
    <submittedName>
        <fullName evidence="17">S8 family serine peptidase</fullName>
    </submittedName>
</protein>
<dbReference type="SUPFAM" id="SSF54897">
    <property type="entry name" value="Protease propeptides/inhibitors"/>
    <property type="match status" value="1"/>
</dbReference>
<dbReference type="InterPro" id="IPR034197">
    <property type="entry name" value="Peptidases_S8_3"/>
</dbReference>
<keyword evidence="11" id="KW-0812">Transmembrane</keyword>
<evidence type="ECO:0000256" key="9">
    <source>
        <dbReference type="RuleBase" id="RU003355"/>
    </source>
</evidence>
<proteinExistence type="inferred from homology"/>
<reference evidence="17" key="1">
    <citation type="submission" date="2022-08" db="EMBL/GenBank/DDBJ databases">
        <authorList>
            <person name="Deng Y."/>
            <person name="Han X.-F."/>
            <person name="Zhang Y.-Q."/>
        </authorList>
    </citation>
    <scope>NUCLEOTIDE SEQUENCE</scope>
    <source>
        <strain evidence="17">CPCC 203386</strain>
    </source>
</reference>
<dbReference type="RefSeq" id="WP_259539665.1">
    <property type="nucleotide sequence ID" value="NZ_JANLCJ010000004.1"/>
</dbReference>
<feature type="domain" description="Peptidase S8/S53" evidence="13">
    <location>
        <begin position="168"/>
        <end position="649"/>
    </location>
</feature>
<keyword evidence="18" id="KW-1185">Reference proteome</keyword>
<keyword evidence="11" id="KW-0472">Membrane</keyword>
<feature type="non-terminal residue" evidence="17">
    <location>
        <position position="1"/>
    </location>
</feature>
<dbReference type="PANTHER" id="PTHR10795">
    <property type="entry name" value="PROPROTEIN CONVERTASE SUBTILISIN/KEXIN"/>
    <property type="match status" value="1"/>
</dbReference>
<dbReference type="Gene3D" id="3.40.50.200">
    <property type="entry name" value="Peptidase S8/S53 domain"/>
    <property type="match status" value="1"/>
</dbReference>
<evidence type="ECO:0000313" key="17">
    <source>
        <dbReference type="EMBL" id="MCS5734797.1"/>
    </source>
</evidence>
<dbReference type="PROSITE" id="PS00136">
    <property type="entry name" value="SUBTILASE_ASP"/>
    <property type="match status" value="1"/>
</dbReference>
<feature type="domain" description="Inhibitor I9" evidence="15">
    <location>
        <begin position="40"/>
        <end position="141"/>
    </location>
</feature>
<evidence type="ECO:0000259" key="14">
    <source>
        <dbReference type="Pfam" id="PF02225"/>
    </source>
</evidence>
<dbReference type="PRINTS" id="PR00723">
    <property type="entry name" value="SUBTILISIN"/>
</dbReference>
<dbReference type="Proteomes" id="UP001165586">
    <property type="component" value="Unassembled WGS sequence"/>
</dbReference>
<keyword evidence="11" id="KW-1133">Transmembrane helix</keyword>
<keyword evidence="4 12" id="KW-0732">Signal</keyword>
<keyword evidence="6 8" id="KW-0720">Serine protease</keyword>
<dbReference type="Pfam" id="PF00082">
    <property type="entry name" value="Peptidase_S8"/>
    <property type="match status" value="1"/>
</dbReference>
<evidence type="ECO:0000259" key="13">
    <source>
        <dbReference type="Pfam" id="PF00082"/>
    </source>
</evidence>
<dbReference type="InterPro" id="IPR023827">
    <property type="entry name" value="Peptidase_S8_Asp-AS"/>
</dbReference>
<feature type="compositionally biased region" description="Gly residues" evidence="10">
    <location>
        <begin position="1400"/>
        <end position="1433"/>
    </location>
</feature>
<feature type="domain" description="Subtilisin-like protease fibronectin type-III" evidence="16">
    <location>
        <begin position="691"/>
        <end position="784"/>
    </location>
</feature>
<dbReference type="InterPro" id="IPR036852">
    <property type="entry name" value="Peptidase_S8/S53_dom_sf"/>
</dbReference>
<comment type="subcellular location">
    <subcellularLocation>
        <location evidence="1">Secreted</location>
    </subcellularLocation>
</comment>
<feature type="compositionally biased region" description="Low complexity" evidence="10">
    <location>
        <begin position="270"/>
        <end position="280"/>
    </location>
</feature>
<dbReference type="SUPFAM" id="SSF52743">
    <property type="entry name" value="Subtilisin-like"/>
    <property type="match status" value="1"/>
</dbReference>
<evidence type="ECO:0000259" key="15">
    <source>
        <dbReference type="Pfam" id="PF05922"/>
    </source>
</evidence>
<feature type="active site" description="Charge relay system" evidence="8">
    <location>
        <position position="177"/>
    </location>
</feature>
<feature type="region of interest" description="Disordered" evidence="10">
    <location>
        <begin position="1396"/>
        <end position="1446"/>
    </location>
</feature>
<dbReference type="Gene3D" id="2.60.120.380">
    <property type="match status" value="1"/>
</dbReference>
<dbReference type="Pfam" id="PF02225">
    <property type="entry name" value="PA"/>
    <property type="match status" value="1"/>
</dbReference>
<dbReference type="InterPro" id="IPR010259">
    <property type="entry name" value="S8pro/Inhibitor_I9"/>
</dbReference>
<feature type="active site" description="Charge relay system" evidence="8">
    <location>
        <position position="596"/>
    </location>
</feature>
<dbReference type="PROSITE" id="PS51892">
    <property type="entry name" value="SUBTILASE"/>
    <property type="match status" value="1"/>
</dbReference>
<evidence type="ECO:0000256" key="11">
    <source>
        <dbReference type="SAM" id="Phobius"/>
    </source>
</evidence>
<dbReference type="Pfam" id="PF17766">
    <property type="entry name" value="fn3_6"/>
    <property type="match status" value="1"/>
</dbReference>
<evidence type="ECO:0000259" key="16">
    <source>
        <dbReference type="Pfam" id="PF17766"/>
    </source>
</evidence>
<keyword evidence="5 8" id="KW-0378">Hydrolase</keyword>
<comment type="caution">
    <text evidence="17">The sequence shown here is derived from an EMBL/GenBank/DDBJ whole genome shotgun (WGS) entry which is preliminary data.</text>
</comment>
<dbReference type="Gene3D" id="2.60.40.2310">
    <property type="match status" value="1"/>
</dbReference>
<comment type="similarity">
    <text evidence="2 8 9">Belongs to the peptidase S8 family.</text>
</comment>
<evidence type="ECO:0000256" key="5">
    <source>
        <dbReference type="ARBA" id="ARBA00022801"/>
    </source>
</evidence>
<feature type="domain" description="PA" evidence="14">
    <location>
        <begin position="445"/>
        <end position="518"/>
    </location>
</feature>
<dbReference type="Gene3D" id="3.50.30.30">
    <property type="match status" value="1"/>
</dbReference>
<dbReference type="Gene3D" id="3.30.70.80">
    <property type="entry name" value="Peptidase S8 propeptide/proteinase inhibitor I9"/>
    <property type="match status" value="1"/>
</dbReference>
<feature type="compositionally biased region" description="Low complexity" evidence="10">
    <location>
        <begin position="1434"/>
        <end position="1446"/>
    </location>
</feature>
<evidence type="ECO:0000256" key="3">
    <source>
        <dbReference type="ARBA" id="ARBA00022670"/>
    </source>
</evidence>
<evidence type="ECO:0000256" key="12">
    <source>
        <dbReference type="SAM" id="SignalP"/>
    </source>
</evidence>
<keyword evidence="7" id="KW-0325">Glycoprotein</keyword>
<dbReference type="InterPro" id="IPR037045">
    <property type="entry name" value="S8pro/Inhibitor_I9_sf"/>
</dbReference>
<dbReference type="PROSITE" id="PS00138">
    <property type="entry name" value="SUBTILASE_SER"/>
    <property type="match status" value="1"/>
</dbReference>
<evidence type="ECO:0000313" key="18">
    <source>
        <dbReference type="Proteomes" id="UP001165586"/>
    </source>
</evidence>
<feature type="active site" description="Charge relay system" evidence="8">
    <location>
        <position position="269"/>
    </location>
</feature>
<feature type="region of interest" description="Disordered" evidence="10">
    <location>
        <begin position="259"/>
        <end position="280"/>
    </location>
</feature>
<evidence type="ECO:0000256" key="4">
    <source>
        <dbReference type="ARBA" id="ARBA00022729"/>
    </source>
</evidence>
<dbReference type="EMBL" id="JANLCJ010000004">
    <property type="protein sequence ID" value="MCS5734797.1"/>
    <property type="molecule type" value="Genomic_DNA"/>
</dbReference>
<dbReference type="InterPro" id="IPR045051">
    <property type="entry name" value="SBT"/>
</dbReference>
<evidence type="ECO:0000256" key="8">
    <source>
        <dbReference type="PROSITE-ProRule" id="PRU01240"/>
    </source>
</evidence>
<dbReference type="CDD" id="cd04852">
    <property type="entry name" value="Peptidases_S8_3"/>
    <property type="match status" value="1"/>
</dbReference>
<dbReference type="InterPro" id="IPR003137">
    <property type="entry name" value="PA_domain"/>
</dbReference>
<dbReference type="InterPro" id="IPR023828">
    <property type="entry name" value="Peptidase_S8_Ser-AS"/>
</dbReference>
<dbReference type="InterPro" id="IPR000209">
    <property type="entry name" value="Peptidase_S8/S53_dom"/>
</dbReference>
<dbReference type="InterPro" id="IPR015500">
    <property type="entry name" value="Peptidase_S8_subtilisin-rel"/>
</dbReference>
<feature type="chain" id="PRO_5046191928" evidence="12">
    <location>
        <begin position="22"/>
        <end position="1480"/>
    </location>
</feature>
<evidence type="ECO:0000256" key="2">
    <source>
        <dbReference type="ARBA" id="ARBA00011073"/>
    </source>
</evidence>
<dbReference type="CDD" id="cd02120">
    <property type="entry name" value="PA_subtilisin_like"/>
    <property type="match status" value="1"/>
</dbReference>
<dbReference type="InterPro" id="IPR041469">
    <property type="entry name" value="Subtilisin-like_FN3"/>
</dbReference>
<evidence type="ECO:0000256" key="1">
    <source>
        <dbReference type="ARBA" id="ARBA00004613"/>
    </source>
</evidence>
<evidence type="ECO:0000256" key="10">
    <source>
        <dbReference type="SAM" id="MobiDB-lite"/>
    </source>
</evidence>
<feature type="signal peptide" evidence="12">
    <location>
        <begin position="1"/>
        <end position="21"/>
    </location>
</feature>
<evidence type="ECO:0000256" key="7">
    <source>
        <dbReference type="ARBA" id="ARBA00023180"/>
    </source>
</evidence>
<accession>A0ABT2H4D5</accession>
<dbReference type="Pfam" id="PF05922">
    <property type="entry name" value="Inhibitor_I9"/>
    <property type="match status" value="1"/>
</dbReference>
<gene>
    <name evidence="17" type="ORF">N1032_13720</name>
</gene>
<sequence>GLLTAAPAAAAPAGIPAAAAAGTPGAAATADTPTPFTDGRYIVTLKSDAVAGYRGGLATFDATQPAPGDELDFTSARVADYSTYLKDQQTQVAASVDADITTSYTITTNGFSSALTAEQAQALAADPRVARVVPDELLHLQATPSTDFLGLSGDDGVWAQTGGVDVAGEGIVVGVIDSGIAPENASFAGQPLGTGADAAGDPYLDGDTIVFDKADGTTFHGECETGEQFTADDCSTKLIAARYFVDAYGADAINRDRGEYLSPRDGSGHGSHTSSTAAGDADVAASVAGRDLGRISGVVPGAKLAMYKACWTGETHDYDGCQTGDLLAAIDAAVADGVDVINYSIGGGSAQTTISLTDEAFLNAATAGVFVAASAGNDGPTASTADNASPWITTVAASTIPSYEATVRLGDGQALLGGSIGVPEDQPVTGRFVDATAVAIAGAADPGLCAPDSLDPALVDGAIVLCDRGVYDRVAKSAEVARAGGIGMVLVNTHPDSIDLDTHSVPTVHIDSPAADTLHAYAVTAGATITLEDGNTASLPSPPTPQVAGFSSRGPILADGGDILKPDVAAPGVAILAAYASAADQPGQYALLSGTSMASPHVAGLAALYLGEHPDASPAEIKSAMMTTSYDTVDASGAPITDPFAQGAGQVDPTRYFDPGMLFLNGVDDWYGYIQGVTGLDLGAQTIDPSELNLASISVGALAGTETITRTVTSTRAGSFTAAPVELPGVDVVVSPSTLDFTEAGQTLDYTVTFTQKDAPLDEFATGQLIWSDGAETVTTPLAVRPISLSVPHEVAGSGTDGSVEIPVSVGATRELAITTTGLAKGDVLHGTGTEPVDGVPAARDRYLVDVPEGTSFARFALDAADDTADFDLYLSEYDTFGSVHPNSSAATPSADETLDARDLPAGRYLLEVETYGSGSAGDLSYTLTDFLLGSSSTAGAFTATPQTLQTTLGEPASVTASWSGLEPGAVYFGRVGFGDTGNSTNVTVTTPGATPPPVDALALGLDREWVQPGSDVVLHATGIVPGEPYTIVVTDAAGADTGIALAGAGSSAGRADRAYRLPDDLALGDYTVTLTSGGTSVSAPMHVVPLVLFNTLASIEYGADGVAKVSADTTFVGAGDIQVTISGAGGVILDESLHGESMPGFTSETVRSSTVDATPGVYTVVARVVNADGVGEQQVQQTFTVETKAPSAVTVVQNPADENLADFTYVNPTGNYFYVRLRYKLCSGPVVFSAIDINKDVITTTFDMTGAAYVEVLDPDDNVLTSYQNTGSARCAEQPKITQDWWVTFRDDPAVAEAGKPVSMTFSNRYAAWSHGFDFTAGFGRTFRDGQFYWQATPHDLVTEPGPVIDITLPVEEDKAIWTRAKYETLSPDKHTSEERVIYALPVNLAMLQPVADAGGPGTGEPGTGGPGAGDPGTGGPGAGGPGAGDPGEGASDAAGASDAMASTGSGAAFGVIAAVVLLVGGVLTMLVRRRRSRA</sequence>
<feature type="transmembrane region" description="Helical" evidence="11">
    <location>
        <begin position="1453"/>
        <end position="1473"/>
    </location>
</feature>
<keyword evidence="3 8" id="KW-0645">Protease</keyword>
<name>A0ABT2H4D5_9MICO</name>